<dbReference type="Gene3D" id="1.20.1640.10">
    <property type="entry name" value="Multidrug efflux transporter AcrB transmembrane domain"/>
    <property type="match status" value="2"/>
</dbReference>
<name>A0A2P7AS52_9HYPH</name>
<evidence type="ECO:0000313" key="2">
    <source>
        <dbReference type="EMBL" id="PSH57051.1"/>
    </source>
</evidence>
<dbReference type="InterPro" id="IPR027463">
    <property type="entry name" value="AcrB_DN_DC_subdom"/>
</dbReference>
<dbReference type="SUPFAM" id="SSF82693">
    <property type="entry name" value="Multidrug efflux transporter AcrB pore domain, PN1, PN2, PC1 and PC2 subdomains"/>
    <property type="match status" value="3"/>
</dbReference>
<protein>
    <submittedName>
        <fullName evidence="2">ABC transporter permease</fullName>
    </submittedName>
</protein>
<comment type="caution">
    <text evidence="2">The sequence shown here is derived from an EMBL/GenBank/DDBJ whole genome shotgun (WGS) entry which is preliminary data.</text>
</comment>
<feature type="transmembrane region" description="Helical" evidence="1">
    <location>
        <begin position="942"/>
        <end position="961"/>
    </location>
</feature>
<dbReference type="AlphaFoldDB" id="A0A2P7AS52"/>
<reference evidence="3" key="1">
    <citation type="submission" date="2017-11" db="EMBL/GenBank/DDBJ databases">
        <authorList>
            <person name="Kuznetsova I."/>
            <person name="Sazanova A."/>
            <person name="Chirak E."/>
            <person name="Safronova V."/>
            <person name="Willems A."/>
        </authorList>
    </citation>
    <scope>NUCLEOTIDE SEQUENCE [LARGE SCALE GENOMIC DNA]</scope>
    <source>
        <strain evidence="3">PEPV15</strain>
    </source>
</reference>
<dbReference type="GO" id="GO:0005886">
    <property type="term" value="C:plasma membrane"/>
    <property type="evidence" value="ECO:0007669"/>
    <property type="project" value="TreeGrafter"/>
</dbReference>
<feature type="transmembrane region" description="Helical" evidence="1">
    <location>
        <begin position="870"/>
        <end position="890"/>
    </location>
</feature>
<dbReference type="PRINTS" id="PR00702">
    <property type="entry name" value="ACRIFLAVINRP"/>
</dbReference>
<evidence type="ECO:0000256" key="1">
    <source>
        <dbReference type="SAM" id="Phobius"/>
    </source>
</evidence>
<dbReference type="Gene3D" id="3.30.70.1430">
    <property type="entry name" value="Multidrug efflux transporter AcrB pore domain"/>
    <property type="match status" value="2"/>
</dbReference>
<feature type="transmembrane region" description="Helical" evidence="1">
    <location>
        <begin position="431"/>
        <end position="451"/>
    </location>
</feature>
<feature type="transmembrane region" description="Helical" evidence="1">
    <location>
        <begin position="463"/>
        <end position="490"/>
    </location>
</feature>
<dbReference type="OrthoDB" id="9806532at2"/>
<accession>A0A2P7AS52</accession>
<dbReference type="Gene3D" id="3.30.70.1320">
    <property type="entry name" value="Multidrug efflux transporter AcrB pore domain like"/>
    <property type="match status" value="1"/>
</dbReference>
<feature type="transmembrane region" description="Helical" evidence="1">
    <location>
        <begin position="360"/>
        <end position="377"/>
    </location>
</feature>
<dbReference type="Gene3D" id="3.30.2090.10">
    <property type="entry name" value="Multidrug efflux transporter AcrB TolC docking domain, DN and DC subdomains"/>
    <property type="match status" value="2"/>
</dbReference>
<dbReference type="PANTHER" id="PTHR32063">
    <property type="match status" value="1"/>
</dbReference>
<proteinExistence type="predicted"/>
<dbReference type="SUPFAM" id="SSF82866">
    <property type="entry name" value="Multidrug efflux transporter AcrB transmembrane domain"/>
    <property type="match status" value="2"/>
</dbReference>
<feature type="transmembrane region" description="Helical" evidence="1">
    <location>
        <begin position="896"/>
        <end position="921"/>
    </location>
</feature>
<dbReference type="GO" id="GO:0042910">
    <property type="term" value="F:xenobiotic transmembrane transporter activity"/>
    <property type="evidence" value="ECO:0007669"/>
    <property type="project" value="TreeGrafter"/>
</dbReference>
<feature type="transmembrane region" description="Helical" evidence="1">
    <location>
        <begin position="973"/>
        <end position="999"/>
    </location>
</feature>
<feature type="transmembrane region" description="Helical" evidence="1">
    <location>
        <begin position="840"/>
        <end position="863"/>
    </location>
</feature>
<keyword evidence="1" id="KW-1133">Transmembrane helix</keyword>
<dbReference type="Pfam" id="PF00873">
    <property type="entry name" value="ACR_tran"/>
    <property type="match status" value="1"/>
</dbReference>
<dbReference type="InterPro" id="IPR001036">
    <property type="entry name" value="Acrflvin-R"/>
</dbReference>
<keyword evidence="3" id="KW-1185">Reference proteome</keyword>
<gene>
    <name evidence="2" type="ORF">CU100_17405</name>
</gene>
<feature type="transmembrane region" description="Helical" evidence="1">
    <location>
        <begin position="515"/>
        <end position="534"/>
    </location>
</feature>
<feature type="transmembrane region" description="Helical" evidence="1">
    <location>
        <begin position="333"/>
        <end position="353"/>
    </location>
</feature>
<dbReference type="Proteomes" id="UP000241158">
    <property type="component" value="Unassembled WGS sequence"/>
</dbReference>
<dbReference type="SUPFAM" id="SSF82714">
    <property type="entry name" value="Multidrug efflux transporter AcrB TolC docking domain, DN and DC subdomains"/>
    <property type="match status" value="2"/>
</dbReference>
<sequence length="1023" mass="109126">MNASFSAWAIRNPLPPVLLFVVLTILGLFSFASLPITHFPVIDVPVVKLEISQPGMSPAQMELQVTQVVEDSIASLVGIEEMSSTVGEGASVTTVEFELEVPIDRAVSDVRDAVSRIRSKLPATIDEPTIERVEAESQPVVTYSVADPTMTGDELSWFVENIVTRRLQHVPGIGQIDRLGNVEREVQILLDPDQLQAAGLSATQVDDRLASSQIDLSGGRAELAGRERSMTVNATARSVADLAKSRIILPSGGNLSLSDVSTVSDTIKERRNFTTLNGKDVVSLSIFRARGASDVEVALATAQEIQNLNKAYPQATFTLIDDSVTYTLGNYEAAMSTLFEGAVLAVIVVFLFLRDWRATLIAAVTLPLSAVPTFWAMDMLGFSLNIISLLGLTLVTGILVDDAIVEIENIVRHGNMGKRPYQAALDASDEIGLAVIAISATIIAVFLPVGFMGDVIGQYFKQFGVTVAIAVFFSLLVARLITPVLAAYFMRYHSTRPVSKSLVICAYQKLLETTLLWRGTTLTTALLLFAFSIWSATFLPTSFLPDEDTGRVAVSIELPPGSTLKETAARAHQIAAQFGGLPEVRNVFIRGGVSVAGIEELRRSAVTVNLVPKSQRSRTASEMQAELSTILSSVPDIRYEFINNRGGRDVSFAVLSTDGQAASRAASQIRAEMALMVQFHNPTSSESAMRPELQISVHSEIAADAGVSAADIARTMRVSTIGDVDSNLAHFNDGSRQIPIRTQLANASRNDLATLSLLRIPNSAGGTVPLASVADIDFGQSVSTIERFDRERRIEIAADMTGNLSSGQGLAMVRDLKSVKALPEGVRIEATGDSHAQGDVFTSFAVAMSSGVMLVMVVLILLFGSAFTPLTILASLPLSIGGVVAALVITSSPVSLPVVIGILMLMGIVTKNAIMLVDFAIEREAAGWTRRASIIGAATERARPIVMTTIAMVAGMIPAALGNGEGGEFRAPMAVAVIGGLTASTLLSLVVVPALYMLLADLAQRVGKISSFVFGPDRARSQE</sequence>
<dbReference type="PANTHER" id="PTHR32063:SF77">
    <property type="entry name" value="ACR FAMILY TRANSPORT PROTEIN"/>
    <property type="match status" value="1"/>
</dbReference>
<feature type="transmembrane region" description="Helical" evidence="1">
    <location>
        <begin position="389"/>
        <end position="411"/>
    </location>
</feature>
<dbReference type="EMBL" id="PGGN01000003">
    <property type="protein sequence ID" value="PSH57051.1"/>
    <property type="molecule type" value="Genomic_DNA"/>
</dbReference>
<dbReference type="RefSeq" id="WP_106717819.1">
    <property type="nucleotide sequence ID" value="NZ_JACHXT010000003.1"/>
</dbReference>
<keyword evidence="1" id="KW-0812">Transmembrane</keyword>
<keyword evidence="1" id="KW-0472">Membrane</keyword>
<organism evidence="2 3">
    <name type="scientific">Phyllobacterium endophyticum</name>
    <dbReference type="NCBI Taxonomy" id="1149773"/>
    <lineage>
        <taxon>Bacteria</taxon>
        <taxon>Pseudomonadati</taxon>
        <taxon>Pseudomonadota</taxon>
        <taxon>Alphaproteobacteria</taxon>
        <taxon>Hyphomicrobiales</taxon>
        <taxon>Phyllobacteriaceae</taxon>
        <taxon>Phyllobacterium</taxon>
    </lineage>
</organism>
<dbReference type="Gene3D" id="3.30.70.1440">
    <property type="entry name" value="Multidrug efflux transporter AcrB pore domain"/>
    <property type="match status" value="1"/>
</dbReference>
<evidence type="ECO:0000313" key="3">
    <source>
        <dbReference type="Proteomes" id="UP000241158"/>
    </source>
</evidence>